<name>A0ABR1KVJ0_9PEZI</name>
<sequence>MSRVRPGGPSAASSITSHISQAGSHGFLPFSEGNERAWRSGISSPQSSMVGSHVFRTGFPHSSLAGSHAFNSVALSSVRARRLLGVPHDSLEGSHVFVVGGVQFSLEGSHVFEVGGVQFSLEGSHVFVVGGVQFSLEGSHVFEVGGVQFSLEGSHVFEVGGVQFSLVGSHVFGVGGVQFSLEGSHAAAASRVRPKNPAPVPHCSLVGSHVFGVDPVHVSLVGSHVFEVEPVHVSLVGSHVFEVEPVHVSLVGSHIFEVDPVVPAGWLVPCFTLTVLSLVRSDIPRLFISLRCTLLVLSSLVRRRSSSSSDLGHLHGRSALSGARTGFGLCFPPLPSSTSGQLKTLAQAASSGNYCGQKMTGAGGKRLYIRDSRSLYRLGRTCTRRREPSRDGKRISTGLWLCLQEFEHLSNRIYSSLNTFC</sequence>
<reference evidence="1 2" key="1">
    <citation type="submission" date="2024-04" db="EMBL/GenBank/DDBJ databases">
        <title>Phyllosticta paracitricarpa is synonymous to the EU quarantine fungus P. citricarpa based on phylogenomic analyses.</title>
        <authorList>
            <consortium name="Lawrence Berkeley National Laboratory"/>
            <person name="Van Ingen-Buijs V.A."/>
            <person name="Van Westerhoven A.C."/>
            <person name="Haridas S."/>
            <person name="Skiadas P."/>
            <person name="Martin F."/>
            <person name="Groenewald J.Z."/>
            <person name="Crous P.W."/>
            <person name="Seidl M.F."/>
        </authorList>
    </citation>
    <scope>NUCLEOTIDE SEQUENCE [LARGE SCALE GENOMIC DNA]</scope>
    <source>
        <strain evidence="1 2">CBS 123371</strain>
    </source>
</reference>
<dbReference type="Proteomes" id="UP001363622">
    <property type="component" value="Unassembled WGS sequence"/>
</dbReference>
<keyword evidence="2" id="KW-1185">Reference proteome</keyword>
<evidence type="ECO:0000313" key="1">
    <source>
        <dbReference type="EMBL" id="KAK7522198.1"/>
    </source>
</evidence>
<proteinExistence type="predicted"/>
<evidence type="ECO:0000313" key="2">
    <source>
        <dbReference type="Proteomes" id="UP001363622"/>
    </source>
</evidence>
<protein>
    <submittedName>
        <fullName evidence="1">Uncharacterized protein</fullName>
    </submittedName>
</protein>
<gene>
    <name evidence="1" type="ORF">IWZ03DRAFT_370525</name>
</gene>
<comment type="caution">
    <text evidence="1">The sequence shown here is derived from an EMBL/GenBank/DDBJ whole genome shotgun (WGS) entry which is preliminary data.</text>
</comment>
<organism evidence="1 2">
    <name type="scientific">Phyllosticta citriasiana</name>
    <dbReference type="NCBI Taxonomy" id="595635"/>
    <lineage>
        <taxon>Eukaryota</taxon>
        <taxon>Fungi</taxon>
        <taxon>Dikarya</taxon>
        <taxon>Ascomycota</taxon>
        <taxon>Pezizomycotina</taxon>
        <taxon>Dothideomycetes</taxon>
        <taxon>Dothideomycetes incertae sedis</taxon>
        <taxon>Botryosphaeriales</taxon>
        <taxon>Phyllostictaceae</taxon>
        <taxon>Phyllosticta</taxon>
    </lineage>
</organism>
<dbReference type="EMBL" id="JBBPHU010000002">
    <property type="protein sequence ID" value="KAK7522198.1"/>
    <property type="molecule type" value="Genomic_DNA"/>
</dbReference>
<accession>A0ABR1KVJ0</accession>